<gene>
    <name evidence="2" type="ordered locus">SAR116_0828</name>
</gene>
<dbReference type="Proteomes" id="UP000007460">
    <property type="component" value="Chromosome"/>
</dbReference>
<dbReference type="OrthoDB" id="7873915at2"/>
<sequence>MAKDKTIYDKLALKEKMLMMQKARGMKTLQEELTRVTSIKDQLKSIVDDTAIKKGETSVRELRSSNWYSAQIHEQLVTVENRTEFLSEEVGTQKKHIAEALHRHNKSLEKADERRRILREEREEKAATDVPRINRALADR</sequence>
<proteinExistence type="predicted"/>
<reference evidence="2 3" key="1">
    <citation type="journal article" date="2010" name="J. Bacteriol.">
        <title>Complete genome sequence of "Candidatus Puniceispirillum marinum" IMCC1322, a representative of the SAR116 clade in the Alphaproteobacteria.</title>
        <authorList>
            <person name="Oh H.M."/>
            <person name="Kwon K.K."/>
            <person name="Kang I."/>
            <person name="Kang S.G."/>
            <person name="Lee J.H."/>
            <person name="Kim S.J."/>
            <person name="Cho J.C."/>
        </authorList>
    </citation>
    <scope>NUCLEOTIDE SEQUENCE [LARGE SCALE GENOMIC DNA]</scope>
    <source>
        <strain evidence="2 3">IMCC1322</strain>
    </source>
</reference>
<dbReference type="eggNOG" id="ENOG502ZUBK">
    <property type="taxonomic scope" value="Bacteria"/>
</dbReference>
<organism evidence="2 3">
    <name type="scientific">Puniceispirillum marinum (strain IMCC1322)</name>
    <dbReference type="NCBI Taxonomy" id="488538"/>
    <lineage>
        <taxon>Bacteria</taxon>
        <taxon>Pseudomonadati</taxon>
        <taxon>Pseudomonadota</taxon>
        <taxon>Alphaproteobacteria</taxon>
        <taxon>Candidatus Puniceispirillales</taxon>
        <taxon>Candidatus Puniceispirillaceae</taxon>
        <taxon>Candidatus Puniceispirillum</taxon>
    </lineage>
</organism>
<protein>
    <submittedName>
        <fullName evidence="2">Chromosome segregation protein</fullName>
    </submittedName>
</protein>
<evidence type="ECO:0000313" key="2">
    <source>
        <dbReference type="EMBL" id="ADE39071.1"/>
    </source>
</evidence>
<dbReference type="STRING" id="488538.SAR116_0828"/>
<dbReference type="KEGG" id="apb:SAR116_0828"/>
<evidence type="ECO:0000313" key="3">
    <source>
        <dbReference type="Proteomes" id="UP000007460"/>
    </source>
</evidence>
<dbReference type="EMBL" id="CP001751">
    <property type="protein sequence ID" value="ADE39071.1"/>
    <property type="molecule type" value="Genomic_DNA"/>
</dbReference>
<evidence type="ECO:0000256" key="1">
    <source>
        <dbReference type="SAM" id="MobiDB-lite"/>
    </source>
</evidence>
<name>D5BS24_PUNMI</name>
<dbReference type="RefSeq" id="WP_013045700.1">
    <property type="nucleotide sequence ID" value="NC_014010.1"/>
</dbReference>
<feature type="region of interest" description="Disordered" evidence="1">
    <location>
        <begin position="119"/>
        <end position="140"/>
    </location>
</feature>
<accession>D5BS24</accession>
<keyword evidence="3" id="KW-1185">Reference proteome</keyword>
<dbReference type="HOGENOM" id="CLU_1833559_0_0_5"/>
<dbReference type="AlphaFoldDB" id="D5BS24"/>